<reference evidence="2 3" key="1">
    <citation type="submission" date="2014-01" db="EMBL/GenBank/DDBJ databases">
        <title>Full genme sequencing of cellulolytic bacterium Gynuella sunshinyii YC6258T gen. nov., sp. nov.</title>
        <authorList>
            <person name="Khan H."/>
            <person name="Chung E.J."/>
            <person name="Chung Y.R."/>
        </authorList>
    </citation>
    <scope>NUCLEOTIDE SEQUENCE [LARGE SCALE GENOMIC DNA]</scope>
    <source>
        <strain evidence="2 3">YC6258</strain>
    </source>
</reference>
<name>A0A0C5VKW9_9GAMM</name>
<dbReference type="KEGG" id="gsn:YC6258_01989"/>
<dbReference type="HOGENOM" id="CLU_041643_2_0_6"/>
<dbReference type="Pfam" id="PF04748">
    <property type="entry name" value="Polysacc_deac_2"/>
    <property type="match status" value="1"/>
</dbReference>
<dbReference type="RefSeq" id="WP_082070619.1">
    <property type="nucleotide sequence ID" value="NZ_CP007142.1"/>
</dbReference>
<dbReference type="GO" id="GO:0005975">
    <property type="term" value="P:carbohydrate metabolic process"/>
    <property type="evidence" value="ECO:0007669"/>
    <property type="project" value="InterPro"/>
</dbReference>
<evidence type="ECO:0000256" key="1">
    <source>
        <dbReference type="SAM" id="SignalP"/>
    </source>
</evidence>
<evidence type="ECO:0000313" key="3">
    <source>
        <dbReference type="Proteomes" id="UP000032266"/>
    </source>
</evidence>
<dbReference type="Gene3D" id="3.20.20.370">
    <property type="entry name" value="Glycoside hydrolase/deacetylase"/>
    <property type="match status" value="1"/>
</dbReference>
<dbReference type="OrthoDB" id="9784811at2"/>
<dbReference type="InterPro" id="IPR011330">
    <property type="entry name" value="Glyco_hydro/deAcase_b/a-brl"/>
</dbReference>
<feature type="signal peptide" evidence="1">
    <location>
        <begin position="1"/>
        <end position="18"/>
    </location>
</feature>
<dbReference type="PANTHER" id="PTHR30105">
    <property type="entry name" value="UNCHARACTERIZED YIBQ-RELATED"/>
    <property type="match status" value="1"/>
</dbReference>
<dbReference type="InterPro" id="IPR006837">
    <property type="entry name" value="Divergent_DAC"/>
</dbReference>
<dbReference type="AlphaFoldDB" id="A0A0C5VKW9"/>
<evidence type="ECO:0000313" key="2">
    <source>
        <dbReference type="EMBL" id="AJQ94033.1"/>
    </source>
</evidence>
<dbReference type="EMBL" id="CP007142">
    <property type="protein sequence ID" value="AJQ94033.1"/>
    <property type="molecule type" value="Genomic_DNA"/>
</dbReference>
<proteinExistence type="predicted"/>
<feature type="chain" id="PRO_5002183725" description="Divergent polysaccharide deacetylase family protein" evidence="1">
    <location>
        <begin position="19"/>
        <end position="250"/>
    </location>
</feature>
<keyword evidence="1" id="KW-0732">Signal</keyword>
<dbReference type="Proteomes" id="UP000032266">
    <property type="component" value="Chromosome"/>
</dbReference>
<gene>
    <name evidence="2" type="ORF">YC6258_01989</name>
</gene>
<organism evidence="2 3">
    <name type="scientific">Gynuella sunshinyii YC6258</name>
    <dbReference type="NCBI Taxonomy" id="1445510"/>
    <lineage>
        <taxon>Bacteria</taxon>
        <taxon>Pseudomonadati</taxon>
        <taxon>Pseudomonadota</taxon>
        <taxon>Gammaproteobacteria</taxon>
        <taxon>Oceanospirillales</taxon>
        <taxon>Saccharospirillaceae</taxon>
        <taxon>Gynuella</taxon>
    </lineage>
</organism>
<accession>A0A0C5VKW9</accession>
<keyword evidence="3" id="KW-1185">Reference proteome</keyword>
<protein>
    <recommendedName>
        <fullName evidence="4">Divergent polysaccharide deacetylase family protein</fullName>
    </recommendedName>
</protein>
<dbReference type="SUPFAM" id="SSF88713">
    <property type="entry name" value="Glycoside hydrolase/deacetylase"/>
    <property type="match status" value="1"/>
</dbReference>
<sequence length="250" mass="28254">MRLVLFCLLYSVACLVHATEAQISKAKVAIIIDDLGYNLSRDRQAIDLPVPVTLAFLPDRNYTQVLARYAHSKGKAIMLHLPMESESGFPMGEYGLKVDMSDEQKRQKLDEALAAVPYATGVNNHMGSRMTRDQESMSWLMEELNRHQLFFVDSLTVADSLGWKTAESTNTPYATRTVFLDNDLDSQSLDRQFEVLMEKARKNGSAIAIAHPHPETLRFLRMRLPLAQQYELVTFVYVDKLLLGKAIASQ</sequence>
<dbReference type="STRING" id="1445510.YC6258_01989"/>
<dbReference type="PANTHER" id="PTHR30105:SF2">
    <property type="entry name" value="DIVERGENT POLYSACCHARIDE DEACETYLASE SUPERFAMILY"/>
    <property type="match status" value="1"/>
</dbReference>
<dbReference type="PATRIC" id="fig|1445510.3.peg.1946"/>
<evidence type="ECO:0008006" key="4">
    <source>
        <dbReference type="Google" id="ProtNLM"/>
    </source>
</evidence>
<dbReference type="CDD" id="cd10936">
    <property type="entry name" value="CE4_DAC2"/>
    <property type="match status" value="1"/>
</dbReference>